<feature type="transmembrane region" description="Helical" evidence="8">
    <location>
        <begin position="116"/>
        <end position="133"/>
    </location>
</feature>
<accession>A0A7S8FEA4</accession>
<dbReference type="Pfam" id="PF00953">
    <property type="entry name" value="Glycos_transf_4"/>
    <property type="match status" value="1"/>
</dbReference>
<feature type="transmembrane region" description="Helical" evidence="8">
    <location>
        <begin position="48"/>
        <end position="69"/>
    </location>
</feature>
<dbReference type="PANTHER" id="PTHR22926">
    <property type="entry name" value="PHOSPHO-N-ACETYLMURAMOYL-PENTAPEPTIDE-TRANSFERASE"/>
    <property type="match status" value="1"/>
</dbReference>
<evidence type="ECO:0000256" key="1">
    <source>
        <dbReference type="ARBA" id="ARBA00004651"/>
    </source>
</evidence>
<evidence type="ECO:0000256" key="4">
    <source>
        <dbReference type="ARBA" id="ARBA00022692"/>
    </source>
</evidence>
<evidence type="ECO:0000256" key="7">
    <source>
        <dbReference type="PIRSR" id="PIRSR600715-1"/>
    </source>
</evidence>
<dbReference type="Proteomes" id="UP000593737">
    <property type="component" value="Chromosome"/>
</dbReference>
<keyword evidence="4 8" id="KW-0812">Transmembrane</keyword>
<keyword evidence="3" id="KW-0808">Transferase</keyword>
<keyword evidence="7" id="KW-0479">Metal-binding</keyword>
<reference evidence="9 10" key="1">
    <citation type="journal article" date="2020" name="ISME J.">
        <title>Enrichment and physiological characterization of a novel comammox Nitrospira indicates ammonium inhibition of complete nitrification.</title>
        <authorList>
            <person name="Sakoula D."/>
            <person name="Koch H."/>
            <person name="Frank J."/>
            <person name="Jetten M.S.M."/>
            <person name="van Kessel M.A.H.J."/>
            <person name="Lucker S."/>
        </authorList>
    </citation>
    <scope>NUCLEOTIDE SEQUENCE [LARGE SCALE GENOMIC DNA]</scope>
    <source>
        <strain evidence="9">Comreactor17</strain>
    </source>
</reference>
<dbReference type="CDD" id="cd06853">
    <property type="entry name" value="GT_WecA_like"/>
    <property type="match status" value="1"/>
</dbReference>
<keyword evidence="5 8" id="KW-1133">Transmembrane helix</keyword>
<gene>
    <name evidence="9" type="ORF">Nkreftii_001890</name>
</gene>
<dbReference type="GO" id="GO:0044038">
    <property type="term" value="P:cell wall macromolecule biosynthetic process"/>
    <property type="evidence" value="ECO:0007669"/>
    <property type="project" value="TreeGrafter"/>
</dbReference>
<feature type="binding site" evidence="7">
    <location>
        <position position="254"/>
    </location>
    <ligand>
        <name>Mg(2+)</name>
        <dbReference type="ChEBI" id="CHEBI:18420"/>
    </ligand>
</feature>
<dbReference type="PANTHER" id="PTHR22926:SF3">
    <property type="entry name" value="UNDECAPRENYL-PHOSPHATE ALPHA-N-ACETYLGLUCOSAMINYL 1-PHOSPHATE TRANSFERASE"/>
    <property type="match status" value="1"/>
</dbReference>
<dbReference type="GO" id="GO:0046872">
    <property type="term" value="F:metal ion binding"/>
    <property type="evidence" value="ECO:0007669"/>
    <property type="project" value="UniProtKB-KW"/>
</dbReference>
<evidence type="ECO:0000313" key="10">
    <source>
        <dbReference type="Proteomes" id="UP000593737"/>
    </source>
</evidence>
<feature type="transmembrane region" description="Helical" evidence="8">
    <location>
        <begin position="249"/>
        <end position="270"/>
    </location>
</feature>
<feature type="transmembrane region" description="Helical" evidence="8">
    <location>
        <begin position="282"/>
        <end position="301"/>
    </location>
</feature>
<dbReference type="GO" id="GO:0009103">
    <property type="term" value="P:lipopolysaccharide biosynthetic process"/>
    <property type="evidence" value="ECO:0007669"/>
    <property type="project" value="TreeGrafter"/>
</dbReference>
<keyword evidence="2" id="KW-1003">Cell membrane</keyword>
<evidence type="ECO:0000313" key="9">
    <source>
        <dbReference type="EMBL" id="QPD04116.1"/>
    </source>
</evidence>
<proteinExistence type="predicted"/>
<evidence type="ECO:0000256" key="5">
    <source>
        <dbReference type="ARBA" id="ARBA00022989"/>
    </source>
</evidence>
<feature type="transmembrane region" description="Helical" evidence="8">
    <location>
        <begin position="145"/>
        <end position="167"/>
    </location>
</feature>
<sequence>MKAVEPELTIPFSVTTWRWITPVVFGAALGAIALAIPPVHEIFQLEGLRWLHVFLFAFLGTGAVTPLMVRIGHQWNLVDIPADRKIHVLPTPRIGGVALYAGFVGSLLLNSIVPDWMIAILVAGSLLLVIGVLDDIRELPASGKLIGQLLAAGIVIASGKVLTLFPPGPLGEVANMLLTLFWIVGITNAFNFFDGMDGLAAGLAILLAGFLGVVAFETNQAELGWLAIGMIGAGLGFLPYNFRGRKPAVIFLGDGGSTFIGFTLACLAIKGNWADSSPIVSFSNPLLIFGVLIYDMIHITVERVATGKVRSVKEWLDYVGKDHLHHRLERALGSRQASVAMIFLFTICLGLSALALRHASTMEAVLLLIQAGLIAAMLTVLEISGRRR</sequence>
<evidence type="ECO:0000256" key="6">
    <source>
        <dbReference type="ARBA" id="ARBA00023136"/>
    </source>
</evidence>
<keyword evidence="6 8" id="KW-0472">Membrane</keyword>
<keyword evidence="7" id="KW-0460">Magnesium</keyword>
<dbReference type="InterPro" id="IPR000715">
    <property type="entry name" value="Glycosyl_transferase_4"/>
</dbReference>
<feature type="transmembrane region" description="Helical" evidence="8">
    <location>
        <begin position="199"/>
        <end position="217"/>
    </location>
</feature>
<organism evidence="9 10">
    <name type="scientific">Candidatus Nitrospira kreftii</name>
    <dbReference type="NCBI Taxonomy" id="2652173"/>
    <lineage>
        <taxon>Bacteria</taxon>
        <taxon>Pseudomonadati</taxon>
        <taxon>Nitrospirota</taxon>
        <taxon>Nitrospiria</taxon>
        <taxon>Nitrospirales</taxon>
        <taxon>Nitrospiraceae</taxon>
        <taxon>Nitrospira</taxon>
    </lineage>
</organism>
<feature type="transmembrane region" description="Helical" evidence="8">
    <location>
        <begin position="16"/>
        <end position="36"/>
    </location>
</feature>
<comment type="subcellular location">
    <subcellularLocation>
        <location evidence="1">Cell membrane</location>
        <topology evidence="1">Multi-pass membrane protein</topology>
    </subcellularLocation>
</comment>
<evidence type="ECO:0000256" key="2">
    <source>
        <dbReference type="ARBA" id="ARBA00022475"/>
    </source>
</evidence>
<feature type="transmembrane region" description="Helical" evidence="8">
    <location>
        <begin position="337"/>
        <end position="356"/>
    </location>
</feature>
<name>A0A7S8FEA4_9BACT</name>
<dbReference type="GO" id="GO:0016780">
    <property type="term" value="F:phosphotransferase activity, for other substituted phosphate groups"/>
    <property type="evidence" value="ECO:0007669"/>
    <property type="project" value="InterPro"/>
</dbReference>
<dbReference type="EMBL" id="CP047423">
    <property type="protein sequence ID" value="QPD04116.1"/>
    <property type="molecule type" value="Genomic_DNA"/>
</dbReference>
<feature type="binding site" evidence="7">
    <location>
        <position position="191"/>
    </location>
    <ligand>
        <name>Mg(2+)</name>
        <dbReference type="ChEBI" id="CHEBI:18420"/>
    </ligand>
</feature>
<feature type="transmembrane region" description="Helical" evidence="8">
    <location>
        <begin position="223"/>
        <end position="242"/>
    </location>
</feature>
<protein>
    <recommendedName>
        <fullName evidence="11">Undecaprenyl/decaprenyl-phosphate alpha-N-acetylglucosaminyl 1-phosphate transferase</fullName>
    </recommendedName>
</protein>
<comment type="cofactor">
    <cofactor evidence="7">
        <name>Mg(2+)</name>
        <dbReference type="ChEBI" id="CHEBI:18420"/>
    </cofactor>
</comment>
<evidence type="ECO:0008006" key="11">
    <source>
        <dbReference type="Google" id="ProtNLM"/>
    </source>
</evidence>
<dbReference type="GO" id="GO:0071555">
    <property type="term" value="P:cell wall organization"/>
    <property type="evidence" value="ECO:0007669"/>
    <property type="project" value="TreeGrafter"/>
</dbReference>
<evidence type="ECO:0000256" key="8">
    <source>
        <dbReference type="SAM" id="Phobius"/>
    </source>
</evidence>
<dbReference type="GO" id="GO:0005886">
    <property type="term" value="C:plasma membrane"/>
    <property type="evidence" value="ECO:0007669"/>
    <property type="project" value="UniProtKB-SubCell"/>
</dbReference>
<feature type="transmembrane region" description="Helical" evidence="8">
    <location>
        <begin position="173"/>
        <end position="192"/>
    </location>
</feature>
<dbReference type="AlphaFoldDB" id="A0A7S8FEA4"/>
<evidence type="ECO:0000256" key="3">
    <source>
        <dbReference type="ARBA" id="ARBA00022679"/>
    </source>
</evidence>
<dbReference type="KEGG" id="nkf:Nkreftii_001890"/>
<feature type="transmembrane region" description="Helical" evidence="8">
    <location>
        <begin position="362"/>
        <end position="381"/>
    </location>
</feature>